<evidence type="ECO:0000256" key="3">
    <source>
        <dbReference type="PROSITE-ProRule" id="PRU00339"/>
    </source>
</evidence>
<feature type="repeat" description="TPR" evidence="3">
    <location>
        <begin position="123"/>
        <end position="156"/>
    </location>
</feature>
<dbReference type="Pfam" id="PF13181">
    <property type="entry name" value="TPR_8"/>
    <property type="match status" value="1"/>
</dbReference>
<sequence>MKTSTLLSALLTSLVLMSAPFAHAKVPADKVAEVEKRKKARGGEVLGPRIGKKVGAAFELYQADQVEEALALLLELEPSSDFDKAYVQRFIGNMYATLQKPQDAIDSLVRAEKLDKLPFRDHSDVLKLIGDLYMQEKGYAKAIEYYKKYLDFTLDQHADTYFRMSSANYELGNYDEAIKAARNAIKFSEKKVENYYVLVMAAYYEKKDYKNATKATEDLLRNFPENEKWWPQLGSFYALLEDYEKGLATMSIAYKNGYLKKPGQYKQVSQLFATQGVPYKAATILEKHIKSGEVESDERNLGALASSFRNAKEFEKAAEYYGEAAKVSKDPDYFRRQGDMLLVAEDFKGAVKAYEAALKGGIAKKGVVYLSIADANYQMRNFKDAYVAINKAVEDKNTAKSAKPWVGYIKDAAERNGVKL</sequence>
<reference evidence="5" key="1">
    <citation type="submission" date="2021-03" db="EMBL/GenBank/DDBJ databases">
        <title>Description of Psychrosphaera ytuae sp. nov. isolated from deep sea sediment of South China Sea.</title>
        <authorList>
            <person name="Zhang J."/>
            <person name="Xu X.-D."/>
        </authorList>
    </citation>
    <scope>NUCLEOTIDE SEQUENCE</scope>
    <source>
        <strain evidence="5">MTZ26</strain>
    </source>
</reference>
<feature type="signal peptide" evidence="4">
    <location>
        <begin position="1"/>
        <end position="24"/>
    </location>
</feature>
<evidence type="ECO:0000313" key="5">
    <source>
        <dbReference type="EMBL" id="QTH64764.1"/>
    </source>
</evidence>
<dbReference type="Pfam" id="PF13432">
    <property type="entry name" value="TPR_16"/>
    <property type="match status" value="2"/>
</dbReference>
<feature type="chain" id="PRO_5037239351" evidence="4">
    <location>
        <begin position="25"/>
        <end position="420"/>
    </location>
</feature>
<protein>
    <submittedName>
        <fullName evidence="5">Tetratricopeptide repeat protein</fullName>
    </submittedName>
</protein>
<proteinExistence type="predicted"/>
<dbReference type="PANTHER" id="PTHR45586:SF1">
    <property type="entry name" value="LIPOPOLYSACCHARIDE ASSEMBLY PROTEIN B"/>
    <property type="match status" value="1"/>
</dbReference>
<dbReference type="Gene3D" id="1.25.40.10">
    <property type="entry name" value="Tetratricopeptide repeat domain"/>
    <property type="match status" value="3"/>
</dbReference>
<organism evidence="5 6">
    <name type="scientific">Psychrosphaera ytuae</name>
    <dbReference type="NCBI Taxonomy" id="2820710"/>
    <lineage>
        <taxon>Bacteria</taxon>
        <taxon>Pseudomonadati</taxon>
        <taxon>Pseudomonadota</taxon>
        <taxon>Gammaproteobacteria</taxon>
        <taxon>Alteromonadales</taxon>
        <taxon>Pseudoalteromonadaceae</taxon>
        <taxon>Psychrosphaera</taxon>
    </lineage>
</organism>
<dbReference type="InterPro" id="IPR019734">
    <property type="entry name" value="TPR_rpt"/>
</dbReference>
<dbReference type="KEGG" id="psym:J1N51_04690"/>
<evidence type="ECO:0000256" key="2">
    <source>
        <dbReference type="ARBA" id="ARBA00022803"/>
    </source>
</evidence>
<evidence type="ECO:0000313" key="6">
    <source>
        <dbReference type="Proteomes" id="UP000682739"/>
    </source>
</evidence>
<name>A0A975DDM2_9GAMM</name>
<dbReference type="Proteomes" id="UP000682739">
    <property type="component" value="Chromosome"/>
</dbReference>
<gene>
    <name evidence="5" type="ORF">J1N51_04690</name>
</gene>
<feature type="repeat" description="TPR" evidence="3">
    <location>
        <begin position="158"/>
        <end position="191"/>
    </location>
</feature>
<dbReference type="InterPro" id="IPR011990">
    <property type="entry name" value="TPR-like_helical_dom_sf"/>
</dbReference>
<keyword evidence="4" id="KW-0732">Signal</keyword>
<keyword evidence="2 3" id="KW-0802">TPR repeat</keyword>
<evidence type="ECO:0000256" key="4">
    <source>
        <dbReference type="SAM" id="SignalP"/>
    </source>
</evidence>
<dbReference type="PROSITE" id="PS50005">
    <property type="entry name" value="TPR"/>
    <property type="match status" value="2"/>
</dbReference>
<evidence type="ECO:0000256" key="1">
    <source>
        <dbReference type="ARBA" id="ARBA00022737"/>
    </source>
</evidence>
<accession>A0A975DDM2</accession>
<dbReference type="InterPro" id="IPR051012">
    <property type="entry name" value="CellSynth/LPSAsmb/PSIAsmb"/>
</dbReference>
<dbReference type="SMART" id="SM00028">
    <property type="entry name" value="TPR"/>
    <property type="match status" value="6"/>
</dbReference>
<dbReference type="SUPFAM" id="SSF48452">
    <property type="entry name" value="TPR-like"/>
    <property type="match status" value="2"/>
</dbReference>
<keyword evidence="1" id="KW-0677">Repeat</keyword>
<dbReference type="PANTHER" id="PTHR45586">
    <property type="entry name" value="TPR REPEAT-CONTAINING PROTEIN PA4667"/>
    <property type="match status" value="1"/>
</dbReference>
<dbReference type="RefSeq" id="WP_208832818.1">
    <property type="nucleotide sequence ID" value="NZ_CP072110.1"/>
</dbReference>
<keyword evidence="6" id="KW-1185">Reference proteome</keyword>
<dbReference type="AlphaFoldDB" id="A0A975DDM2"/>
<dbReference type="EMBL" id="CP072110">
    <property type="protein sequence ID" value="QTH64764.1"/>
    <property type="molecule type" value="Genomic_DNA"/>
</dbReference>